<gene>
    <name evidence="8 10 13" type="primary">xylB</name>
    <name evidence="13" type="ORF">GXP70_28925</name>
</gene>
<evidence type="ECO:0000256" key="3">
    <source>
        <dbReference type="ARBA" id="ARBA00022679"/>
    </source>
</evidence>
<evidence type="ECO:0000256" key="4">
    <source>
        <dbReference type="ARBA" id="ARBA00022741"/>
    </source>
</evidence>
<dbReference type="KEGG" id="plyc:GXP70_28925"/>
<dbReference type="GO" id="GO:0005524">
    <property type="term" value="F:ATP binding"/>
    <property type="evidence" value="ECO:0007669"/>
    <property type="project" value="UniProtKB-UniRule"/>
</dbReference>
<evidence type="ECO:0000256" key="1">
    <source>
        <dbReference type="ARBA" id="ARBA00009156"/>
    </source>
</evidence>
<dbReference type="Pfam" id="PF02782">
    <property type="entry name" value="FGGY_C"/>
    <property type="match status" value="1"/>
</dbReference>
<dbReference type="EMBL" id="CP048209">
    <property type="protein sequence ID" value="QHT63581.1"/>
    <property type="molecule type" value="Genomic_DNA"/>
</dbReference>
<dbReference type="InterPro" id="IPR018485">
    <property type="entry name" value="FGGY_C"/>
</dbReference>
<feature type="domain" description="Carbohydrate kinase FGGY N-terminal" evidence="11">
    <location>
        <begin position="5"/>
        <end position="247"/>
    </location>
</feature>
<evidence type="ECO:0000256" key="2">
    <source>
        <dbReference type="ARBA" id="ARBA00022629"/>
    </source>
</evidence>
<dbReference type="InterPro" id="IPR050406">
    <property type="entry name" value="FGGY_Carb_Kinase"/>
</dbReference>
<feature type="site" description="Important for activity" evidence="8">
    <location>
        <position position="8"/>
    </location>
</feature>
<dbReference type="EC" id="2.7.1.17" evidence="8 10"/>
<keyword evidence="2 8" id="KW-0859">Xylose metabolism</keyword>
<evidence type="ECO:0000256" key="10">
    <source>
        <dbReference type="RuleBase" id="RU364073"/>
    </source>
</evidence>
<evidence type="ECO:0000259" key="11">
    <source>
        <dbReference type="Pfam" id="PF00370"/>
    </source>
</evidence>
<dbReference type="PROSITE" id="PS00445">
    <property type="entry name" value="FGGY_KINASES_2"/>
    <property type="match status" value="1"/>
</dbReference>
<dbReference type="InterPro" id="IPR006000">
    <property type="entry name" value="Xylulokinase"/>
</dbReference>
<dbReference type="HAMAP" id="MF_02220">
    <property type="entry name" value="XylB"/>
    <property type="match status" value="1"/>
</dbReference>
<evidence type="ECO:0000256" key="7">
    <source>
        <dbReference type="ARBA" id="ARBA00023277"/>
    </source>
</evidence>
<feature type="binding site" evidence="8">
    <location>
        <begin position="81"/>
        <end position="82"/>
    </location>
    <ligand>
        <name>substrate</name>
    </ligand>
</feature>
<keyword evidence="7 8" id="KW-0119">Carbohydrate metabolism</keyword>
<accession>A0A6C0G5S8</accession>
<evidence type="ECO:0000256" key="6">
    <source>
        <dbReference type="ARBA" id="ARBA00022840"/>
    </source>
</evidence>
<feature type="active site" description="Proton acceptor" evidence="8">
    <location>
        <position position="240"/>
    </location>
</feature>
<protein>
    <recommendedName>
        <fullName evidence="8 10">Xylulose kinase</fullName>
        <shortName evidence="8 10">Xylulokinase</shortName>
        <ecNumber evidence="8 10">2.7.1.17</ecNumber>
    </recommendedName>
</protein>
<dbReference type="InterPro" id="IPR018483">
    <property type="entry name" value="Carb_kinase_FGGY_CS"/>
</dbReference>
<dbReference type="SUPFAM" id="SSF53067">
    <property type="entry name" value="Actin-like ATPase domain"/>
    <property type="match status" value="2"/>
</dbReference>
<proteinExistence type="inferred from homology"/>
<dbReference type="Pfam" id="PF00370">
    <property type="entry name" value="FGGY_N"/>
    <property type="match status" value="1"/>
</dbReference>
<comment type="function">
    <text evidence="8">Catalyzes the phosphorylation of D-xylulose to D-xylulose 5-phosphate.</text>
</comment>
<dbReference type="GO" id="GO:0005998">
    <property type="term" value="P:xylulose catabolic process"/>
    <property type="evidence" value="ECO:0007669"/>
    <property type="project" value="UniProtKB-UniRule"/>
</dbReference>
<keyword evidence="14" id="KW-1185">Reference proteome</keyword>
<keyword evidence="4 8" id="KW-0547">Nucleotide-binding</keyword>
<dbReference type="GO" id="GO:0042732">
    <property type="term" value="P:D-xylose metabolic process"/>
    <property type="evidence" value="ECO:0007669"/>
    <property type="project" value="UniProtKB-KW"/>
</dbReference>
<dbReference type="InterPro" id="IPR043129">
    <property type="entry name" value="ATPase_NBD"/>
</dbReference>
<keyword evidence="3 8" id="KW-0808">Transferase</keyword>
<keyword evidence="6 8" id="KW-0067">ATP-binding</keyword>
<feature type="domain" description="Carbohydrate kinase FGGY C-terminal" evidence="12">
    <location>
        <begin position="257"/>
        <end position="442"/>
    </location>
</feature>
<evidence type="ECO:0000313" key="13">
    <source>
        <dbReference type="EMBL" id="QHT63581.1"/>
    </source>
</evidence>
<comment type="similarity">
    <text evidence="1 8 9">Belongs to the FGGY kinase family.</text>
</comment>
<reference evidence="13 14" key="1">
    <citation type="submission" date="2020-01" db="EMBL/GenBank/DDBJ databases">
        <title>Paenibacillus sp. nov., isolated from tomato rhizosphere.</title>
        <authorList>
            <person name="Weon H.-Y."/>
            <person name="Lee S.A."/>
        </authorList>
    </citation>
    <scope>NUCLEOTIDE SEQUENCE [LARGE SCALE GENOMIC DNA]</scope>
    <source>
        <strain evidence="13 14">12200R-189</strain>
    </source>
</reference>
<dbReference type="PANTHER" id="PTHR43095:SF5">
    <property type="entry name" value="XYLULOSE KINASE"/>
    <property type="match status" value="1"/>
</dbReference>
<evidence type="ECO:0000256" key="5">
    <source>
        <dbReference type="ARBA" id="ARBA00022777"/>
    </source>
</evidence>
<dbReference type="PIRSF" id="PIRSF000538">
    <property type="entry name" value="GlpK"/>
    <property type="match status" value="1"/>
</dbReference>
<dbReference type="GO" id="GO:0004856">
    <property type="term" value="F:D-xylulokinase activity"/>
    <property type="evidence" value="ECO:0007669"/>
    <property type="project" value="UniProtKB-UniRule"/>
</dbReference>
<dbReference type="RefSeq" id="WP_162360141.1">
    <property type="nucleotide sequence ID" value="NZ_CP048209.1"/>
</dbReference>
<dbReference type="InterPro" id="IPR018484">
    <property type="entry name" value="FGGY_N"/>
</dbReference>
<dbReference type="AlphaFoldDB" id="A0A6C0G5S8"/>
<dbReference type="Gene3D" id="3.30.420.40">
    <property type="match status" value="2"/>
</dbReference>
<dbReference type="Proteomes" id="UP000476064">
    <property type="component" value="Chromosome"/>
</dbReference>
<evidence type="ECO:0000259" key="12">
    <source>
        <dbReference type="Pfam" id="PF02782"/>
    </source>
</evidence>
<dbReference type="InterPro" id="IPR000577">
    <property type="entry name" value="Carb_kinase_FGGY"/>
</dbReference>
<evidence type="ECO:0000313" key="14">
    <source>
        <dbReference type="Proteomes" id="UP000476064"/>
    </source>
</evidence>
<keyword evidence="5 8" id="KW-0418">Kinase</keyword>
<sequence length="507" mass="54075">MAAFMGIDIGTSSIKSLLMDEAGRMLGFSQLDYDMSIPSPGFAEQDPDVWWALAGRTSAAAIGESGVDPGEVAGVGFSGQMHGLVALGADNRPVRPAIIWCDQRSIAQKLELERLFAPEELGELIQNPAATGFQLLSLMWLREHEPDTFRRIRKVMLPKDYVRYRLTGHVGADTTDASSTSAYCVADKAWSAALLAKVGIDPGLFPETGEPWEACGAVTTAAAAETGLKAGTTVVFGGADQAMQAVGNGIVAEGTVSCTIGTGGQLFTPVNRPVYDGLLRTHTYVHAVPGMWYLLGASMSAGLSLKWLAGQVLGRADYGPLDELAASVPAGSENLLFLPYLAGDRTPHMDPHAKGMFAGLTLRHGTGHLVRAVLEGVGFSMRDSLEIFRSLGVQTDRLILSGGGAKSGLWKQIIADMLDTDVYTSTMKEQACVGAAIMAGVGAGLYPGVEEACKHAVRIGETPIRPNAGNRGKYASLYELYKQLYERNRELFPLLDDHTKKNGVQQP</sequence>
<organism evidence="13 14">
    <name type="scientific">Paenibacillus lycopersici</name>
    <dbReference type="NCBI Taxonomy" id="2704462"/>
    <lineage>
        <taxon>Bacteria</taxon>
        <taxon>Bacillati</taxon>
        <taxon>Bacillota</taxon>
        <taxon>Bacilli</taxon>
        <taxon>Bacillales</taxon>
        <taxon>Paenibacillaceae</taxon>
        <taxon>Paenibacillus</taxon>
    </lineage>
</organism>
<evidence type="ECO:0000256" key="8">
    <source>
        <dbReference type="HAMAP-Rule" id="MF_02220"/>
    </source>
</evidence>
<dbReference type="CDD" id="cd07808">
    <property type="entry name" value="ASKHA_NBD_FGGY_EcXK-like"/>
    <property type="match status" value="1"/>
</dbReference>
<name>A0A6C0G5S8_9BACL</name>
<dbReference type="NCBIfam" id="TIGR01312">
    <property type="entry name" value="XylB"/>
    <property type="match status" value="1"/>
</dbReference>
<dbReference type="PANTHER" id="PTHR43095">
    <property type="entry name" value="SUGAR KINASE"/>
    <property type="match status" value="1"/>
</dbReference>
<comment type="catalytic activity">
    <reaction evidence="8 10">
        <text>D-xylulose + ATP = D-xylulose 5-phosphate + ADP + H(+)</text>
        <dbReference type="Rhea" id="RHEA:10964"/>
        <dbReference type="ChEBI" id="CHEBI:15378"/>
        <dbReference type="ChEBI" id="CHEBI:17140"/>
        <dbReference type="ChEBI" id="CHEBI:30616"/>
        <dbReference type="ChEBI" id="CHEBI:57737"/>
        <dbReference type="ChEBI" id="CHEBI:456216"/>
        <dbReference type="EC" id="2.7.1.17"/>
    </reaction>
</comment>
<evidence type="ECO:0000256" key="9">
    <source>
        <dbReference type="RuleBase" id="RU003733"/>
    </source>
</evidence>